<organism evidence="1">
    <name type="scientific">viral metagenome</name>
    <dbReference type="NCBI Taxonomy" id="1070528"/>
    <lineage>
        <taxon>unclassified sequences</taxon>
        <taxon>metagenomes</taxon>
        <taxon>organismal metagenomes</taxon>
    </lineage>
</organism>
<accession>A0A6M3LKE4</accession>
<dbReference type="EMBL" id="MT143343">
    <property type="protein sequence ID" value="QJA95776.1"/>
    <property type="molecule type" value="Genomic_DNA"/>
</dbReference>
<name>A0A6M3LKE4_9ZZZZ</name>
<protein>
    <submittedName>
        <fullName evidence="1">Uncharacterized protein</fullName>
    </submittedName>
</protein>
<evidence type="ECO:0000313" key="1">
    <source>
        <dbReference type="EMBL" id="QJA95776.1"/>
    </source>
</evidence>
<proteinExistence type="predicted"/>
<dbReference type="AlphaFoldDB" id="A0A6M3LKE4"/>
<gene>
    <name evidence="1" type="ORF">MM415B05177_0003</name>
</gene>
<sequence length="51" mass="5592">MRRDTVNGVDVLLYDGEEGEEETGGVVYPDCVGCGKYFNEDPCEECGLEEA</sequence>
<reference evidence="1" key="1">
    <citation type="submission" date="2020-03" db="EMBL/GenBank/DDBJ databases">
        <title>The deep terrestrial virosphere.</title>
        <authorList>
            <person name="Holmfeldt K."/>
            <person name="Nilsson E."/>
            <person name="Simone D."/>
            <person name="Lopez-Fernandez M."/>
            <person name="Wu X."/>
            <person name="de Brujin I."/>
            <person name="Lundin D."/>
            <person name="Andersson A."/>
            <person name="Bertilsson S."/>
            <person name="Dopson M."/>
        </authorList>
    </citation>
    <scope>NUCLEOTIDE SEQUENCE</scope>
    <source>
        <strain evidence="1">MM415B05177</strain>
    </source>
</reference>